<dbReference type="EMBL" id="BPLQ01011974">
    <property type="protein sequence ID" value="GIY61765.1"/>
    <property type="molecule type" value="Genomic_DNA"/>
</dbReference>
<organism evidence="1 2">
    <name type="scientific">Caerostris darwini</name>
    <dbReference type="NCBI Taxonomy" id="1538125"/>
    <lineage>
        <taxon>Eukaryota</taxon>
        <taxon>Metazoa</taxon>
        <taxon>Ecdysozoa</taxon>
        <taxon>Arthropoda</taxon>
        <taxon>Chelicerata</taxon>
        <taxon>Arachnida</taxon>
        <taxon>Araneae</taxon>
        <taxon>Araneomorphae</taxon>
        <taxon>Entelegynae</taxon>
        <taxon>Araneoidea</taxon>
        <taxon>Araneidae</taxon>
        <taxon>Caerostris</taxon>
    </lineage>
</organism>
<gene>
    <name evidence="1" type="ORF">CDAR_36881</name>
</gene>
<comment type="caution">
    <text evidence="1">The sequence shown here is derived from an EMBL/GenBank/DDBJ whole genome shotgun (WGS) entry which is preliminary data.</text>
</comment>
<accession>A0AAV4UV03</accession>
<dbReference type="AlphaFoldDB" id="A0AAV4UV03"/>
<evidence type="ECO:0000313" key="2">
    <source>
        <dbReference type="Proteomes" id="UP001054837"/>
    </source>
</evidence>
<evidence type="ECO:0000313" key="1">
    <source>
        <dbReference type="EMBL" id="GIY61765.1"/>
    </source>
</evidence>
<dbReference type="Proteomes" id="UP001054837">
    <property type="component" value="Unassembled WGS sequence"/>
</dbReference>
<name>A0AAV4UV03_9ARAC</name>
<reference evidence="1 2" key="1">
    <citation type="submission" date="2021-06" db="EMBL/GenBank/DDBJ databases">
        <title>Caerostris darwini draft genome.</title>
        <authorList>
            <person name="Kono N."/>
            <person name="Arakawa K."/>
        </authorList>
    </citation>
    <scope>NUCLEOTIDE SEQUENCE [LARGE SCALE GENOMIC DNA]</scope>
</reference>
<keyword evidence="2" id="KW-1185">Reference proteome</keyword>
<protein>
    <submittedName>
        <fullName evidence="1">Uncharacterized protein</fullName>
    </submittedName>
</protein>
<proteinExistence type="predicted"/>
<sequence>MSSIFNQGWSRCTSNASLCREDSNLNASPSWCVDVNIERTINANVCCFTEILMKFISARDELSFAFCSLRVINGHPCKQVPRPAD</sequence>